<dbReference type="GO" id="GO:0140359">
    <property type="term" value="F:ABC-type transporter activity"/>
    <property type="evidence" value="ECO:0007669"/>
    <property type="project" value="InterPro"/>
</dbReference>
<dbReference type="RefSeq" id="WP_012865207.1">
    <property type="nucleotide sequence ID" value="NC_013521.1"/>
</dbReference>
<keyword evidence="2" id="KW-0472">Membrane</keyword>
<evidence type="ECO:0008006" key="5">
    <source>
        <dbReference type="Google" id="ProtNLM"/>
    </source>
</evidence>
<evidence type="ECO:0000313" key="3">
    <source>
        <dbReference type="EMBL" id="ACZ20138.1"/>
    </source>
</evidence>
<dbReference type="HOGENOM" id="CLU_069607_0_0_11"/>
<evidence type="ECO:0000256" key="1">
    <source>
        <dbReference type="SAM" id="MobiDB-lite"/>
    </source>
</evidence>
<gene>
    <name evidence="3" type="ordered locus">Sked_01660</name>
</gene>
<keyword evidence="4" id="KW-1185">Reference proteome</keyword>
<name>D1BIU6_SANKS</name>
<evidence type="ECO:0000313" key="4">
    <source>
        <dbReference type="Proteomes" id="UP000000322"/>
    </source>
</evidence>
<keyword evidence="2" id="KW-1133">Transmembrane helix</keyword>
<dbReference type="KEGG" id="ske:Sked_01660"/>
<feature type="transmembrane region" description="Helical" evidence="2">
    <location>
        <begin position="193"/>
        <end position="214"/>
    </location>
</feature>
<keyword evidence="2" id="KW-0812">Transmembrane</keyword>
<dbReference type="STRING" id="446469.Sked_01660"/>
<feature type="transmembrane region" description="Helical" evidence="2">
    <location>
        <begin position="149"/>
        <end position="173"/>
    </location>
</feature>
<dbReference type="AlphaFoldDB" id="D1BIU6"/>
<accession>D1BIU6</accession>
<feature type="compositionally biased region" description="Polar residues" evidence="1">
    <location>
        <begin position="1"/>
        <end position="11"/>
    </location>
</feature>
<feature type="transmembrane region" description="Helical" evidence="2">
    <location>
        <begin position="271"/>
        <end position="291"/>
    </location>
</feature>
<protein>
    <recommendedName>
        <fullName evidence="5">ABC-type transport system involved in multi-copper enzyme maturation, permease component</fullName>
    </recommendedName>
</protein>
<feature type="transmembrane region" description="Helical" evidence="2">
    <location>
        <begin position="50"/>
        <end position="70"/>
    </location>
</feature>
<sequence>MSPADTLTTDRPSPAAGREDDDASTAQRRGATGRLLRSELRLVFGRKRNLVLLAGLALIPVIIGVVVLITQDTAVAGQGPPFLQKITSNGLFLVLTSIFSCLPLLLPLTVAIVSGDAIAGEAQAGTLRYLLVTPVPRTRMLLVKAAGGLAFAAAAVLTIAVVGLVVGGVFFGFGEVTLLSGDQVSTADGMLRTLGITAYVILSLTGLVAVGLFFSTLTEVPVAAMAATIVVPVVSTVLGALPQLSAIHGGLLTFHWFDFGEFMRLDVDYSTLGQGLAVQAAWVAIFGTLAWSRFTTADVTS</sequence>
<feature type="transmembrane region" description="Helical" evidence="2">
    <location>
        <begin position="90"/>
        <end position="113"/>
    </location>
</feature>
<dbReference type="OrthoDB" id="3217553at2"/>
<dbReference type="EMBL" id="CP001819">
    <property type="protein sequence ID" value="ACZ20138.1"/>
    <property type="molecule type" value="Genomic_DNA"/>
</dbReference>
<dbReference type="GO" id="GO:0005886">
    <property type="term" value="C:plasma membrane"/>
    <property type="evidence" value="ECO:0007669"/>
    <property type="project" value="UniProtKB-SubCell"/>
</dbReference>
<dbReference type="Pfam" id="PF12730">
    <property type="entry name" value="ABC2_membrane_4"/>
    <property type="match status" value="1"/>
</dbReference>
<feature type="region of interest" description="Disordered" evidence="1">
    <location>
        <begin position="1"/>
        <end position="28"/>
    </location>
</feature>
<dbReference type="Proteomes" id="UP000000322">
    <property type="component" value="Chromosome"/>
</dbReference>
<feature type="transmembrane region" description="Helical" evidence="2">
    <location>
        <begin position="226"/>
        <end position="251"/>
    </location>
</feature>
<dbReference type="PANTHER" id="PTHR37305">
    <property type="entry name" value="INTEGRAL MEMBRANE PROTEIN-RELATED"/>
    <property type="match status" value="1"/>
</dbReference>
<organism evidence="3 4">
    <name type="scientific">Sanguibacter keddieii (strain ATCC 51767 / DSM 10542 / NCFB 3025 / ST-74)</name>
    <dbReference type="NCBI Taxonomy" id="446469"/>
    <lineage>
        <taxon>Bacteria</taxon>
        <taxon>Bacillati</taxon>
        <taxon>Actinomycetota</taxon>
        <taxon>Actinomycetes</taxon>
        <taxon>Micrococcales</taxon>
        <taxon>Sanguibacteraceae</taxon>
        <taxon>Sanguibacter</taxon>
    </lineage>
</organism>
<evidence type="ECO:0000256" key="2">
    <source>
        <dbReference type="SAM" id="Phobius"/>
    </source>
</evidence>
<dbReference type="PANTHER" id="PTHR37305:SF1">
    <property type="entry name" value="MEMBRANE PROTEIN"/>
    <property type="match status" value="1"/>
</dbReference>
<proteinExistence type="predicted"/>
<reference evidence="3 4" key="1">
    <citation type="journal article" date="2009" name="Stand. Genomic Sci.">
        <title>Complete genome sequence of Sanguibacter keddieii type strain (ST-74).</title>
        <authorList>
            <person name="Ivanova N."/>
            <person name="Sikorski J."/>
            <person name="Sims D."/>
            <person name="Brettin T."/>
            <person name="Detter J.C."/>
            <person name="Han C."/>
            <person name="Lapidus A."/>
            <person name="Copeland A."/>
            <person name="Glavina Del Rio T."/>
            <person name="Nolan M."/>
            <person name="Chen F."/>
            <person name="Lucas S."/>
            <person name="Tice H."/>
            <person name="Cheng J.F."/>
            <person name="Bruce D."/>
            <person name="Goodwin L."/>
            <person name="Pitluck S."/>
            <person name="Pati A."/>
            <person name="Mavromatis K."/>
            <person name="Chen A."/>
            <person name="Palaniappan K."/>
            <person name="D'haeseleer P."/>
            <person name="Chain P."/>
            <person name="Bristow J."/>
            <person name="Eisen J.A."/>
            <person name="Markowitz V."/>
            <person name="Hugenholtz P."/>
            <person name="Goker M."/>
            <person name="Pukall R."/>
            <person name="Klenk H.P."/>
            <person name="Kyrpides N.C."/>
        </authorList>
    </citation>
    <scope>NUCLEOTIDE SEQUENCE [LARGE SCALE GENOMIC DNA]</scope>
    <source>
        <strain evidence="4">ATCC 51767 / DSM 10542 / NCFB 3025 / ST-74</strain>
    </source>
</reference>
<dbReference type="eggNOG" id="COG1277">
    <property type="taxonomic scope" value="Bacteria"/>
</dbReference>